<accession>A0ABU1U3W3</accession>
<gene>
    <name evidence="2" type="ORF">J2X07_003166</name>
</gene>
<keyword evidence="1" id="KW-0472">Membrane</keyword>
<dbReference type="Proteomes" id="UP001258181">
    <property type="component" value="Unassembled WGS sequence"/>
</dbReference>
<keyword evidence="1" id="KW-1133">Transmembrane helix</keyword>
<dbReference type="RefSeq" id="WP_310260681.1">
    <property type="nucleotide sequence ID" value="NZ_JAVDWA010000006.1"/>
</dbReference>
<organism evidence="2 3">
    <name type="scientific">Fictibacillus barbaricus</name>
    <dbReference type="NCBI Taxonomy" id="182136"/>
    <lineage>
        <taxon>Bacteria</taxon>
        <taxon>Bacillati</taxon>
        <taxon>Bacillota</taxon>
        <taxon>Bacilli</taxon>
        <taxon>Bacillales</taxon>
        <taxon>Fictibacillaceae</taxon>
        <taxon>Fictibacillus</taxon>
    </lineage>
</organism>
<comment type="caution">
    <text evidence="2">The sequence shown here is derived from an EMBL/GenBank/DDBJ whole genome shotgun (WGS) entry which is preliminary data.</text>
</comment>
<reference evidence="2 3" key="1">
    <citation type="submission" date="2023-07" db="EMBL/GenBank/DDBJ databases">
        <title>Sorghum-associated microbial communities from plants grown in Nebraska, USA.</title>
        <authorList>
            <person name="Schachtman D."/>
        </authorList>
    </citation>
    <scope>NUCLEOTIDE SEQUENCE [LARGE SCALE GENOMIC DNA]</scope>
    <source>
        <strain evidence="2 3">BE211</strain>
    </source>
</reference>
<feature type="transmembrane region" description="Helical" evidence="1">
    <location>
        <begin position="20"/>
        <end position="45"/>
    </location>
</feature>
<evidence type="ECO:0000313" key="2">
    <source>
        <dbReference type="EMBL" id="MDR7074171.1"/>
    </source>
</evidence>
<evidence type="ECO:0000256" key="1">
    <source>
        <dbReference type="SAM" id="Phobius"/>
    </source>
</evidence>
<proteinExistence type="predicted"/>
<keyword evidence="3" id="KW-1185">Reference proteome</keyword>
<sequence>MKSLLGLLNGFLGYERGRETGLAGLGGIIVTLVIAGNWNHILPILRALGIVDFFAKKGMIFEGENYLTAAYILAFFVKWLIIFVVLFSIFMVLGIIIAMIFSNETAVKIILPLIIFVLSPLVIVGLIFYLLYIKFLDPIINKEKYETEAHFE</sequence>
<keyword evidence="1" id="KW-0812">Transmembrane</keyword>
<feature type="transmembrane region" description="Helical" evidence="1">
    <location>
        <begin position="109"/>
        <end position="132"/>
    </location>
</feature>
<evidence type="ECO:0000313" key="3">
    <source>
        <dbReference type="Proteomes" id="UP001258181"/>
    </source>
</evidence>
<dbReference type="EMBL" id="JAVDWA010000006">
    <property type="protein sequence ID" value="MDR7074171.1"/>
    <property type="molecule type" value="Genomic_DNA"/>
</dbReference>
<feature type="transmembrane region" description="Helical" evidence="1">
    <location>
        <begin position="66"/>
        <end position="97"/>
    </location>
</feature>
<protein>
    <submittedName>
        <fullName evidence="2">Uncharacterized protein</fullName>
    </submittedName>
</protein>
<name>A0ABU1U3W3_9BACL</name>